<dbReference type="EMBL" id="AWWI01000098">
    <property type="protein sequence ID" value="PIL19523.1"/>
    <property type="molecule type" value="Genomic_DNA"/>
</dbReference>
<gene>
    <name evidence="1" type="ORF">P775_14195</name>
</gene>
<sequence>MTIEALPFRHIQFVAVNAACLSSFSALLASWLPDGHRWGQEWVARNPTRADRHPGSFKINMKTGYWADFATSDRGGDPVSLYAYLNGVSQVQAARDLVETWGMI</sequence>
<evidence type="ECO:0008006" key="3">
    <source>
        <dbReference type="Google" id="ProtNLM"/>
    </source>
</evidence>
<dbReference type="SUPFAM" id="SSF57783">
    <property type="entry name" value="Zinc beta-ribbon"/>
    <property type="match status" value="1"/>
</dbReference>
<dbReference type="AlphaFoldDB" id="A0A2G8RDF7"/>
<dbReference type="InterPro" id="IPR036977">
    <property type="entry name" value="DNA_primase_Znf_CHC2"/>
</dbReference>
<dbReference type="RefSeq" id="WP_099911483.1">
    <property type="nucleotide sequence ID" value="NZ_AWWI01000098.1"/>
</dbReference>
<dbReference type="Gene3D" id="3.90.580.10">
    <property type="entry name" value="Zinc finger, CHC2-type domain"/>
    <property type="match status" value="1"/>
</dbReference>
<dbReference type="GO" id="GO:0006260">
    <property type="term" value="P:DNA replication"/>
    <property type="evidence" value="ECO:0007669"/>
    <property type="project" value="InterPro"/>
</dbReference>
<name>A0A2G8RDF7_9RHOB</name>
<reference evidence="1 2" key="1">
    <citation type="submission" date="2013-09" db="EMBL/GenBank/DDBJ databases">
        <title>Genome sequencing of Phaeobacter antarcticus sp. nov. SM1211.</title>
        <authorList>
            <person name="Zhang X.-Y."/>
            <person name="Liu C."/>
            <person name="Chen X.-L."/>
            <person name="Xie B.-B."/>
            <person name="Qin Q.-L."/>
            <person name="Rong J.-C."/>
            <person name="Zhang Y.-Z."/>
        </authorList>
    </citation>
    <scope>NUCLEOTIDE SEQUENCE [LARGE SCALE GENOMIC DNA]</scope>
    <source>
        <strain evidence="1 2">SM1211</strain>
    </source>
</reference>
<accession>A0A2G8RDF7</accession>
<proteinExistence type="predicted"/>
<dbReference type="Proteomes" id="UP000231259">
    <property type="component" value="Unassembled WGS sequence"/>
</dbReference>
<evidence type="ECO:0000313" key="1">
    <source>
        <dbReference type="EMBL" id="PIL19523.1"/>
    </source>
</evidence>
<dbReference type="GO" id="GO:0003677">
    <property type="term" value="F:DNA binding"/>
    <property type="evidence" value="ECO:0007669"/>
    <property type="project" value="InterPro"/>
</dbReference>
<organism evidence="1 2">
    <name type="scientific">Puniceibacterium antarcticum</name>
    <dbReference type="NCBI Taxonomy" id="1206336"/>
    <lineage>
        <taxon>Bacteria</taxon>
        <taxon>Pseudomonadati</taxon>
        <taxon>Pseudomonadota</taxon>
        <taxon>Alphaproteobacteria</taxon>
        <taxon>Rhodobacterales</taxon>
        <taxon>Paracoccaceae</taxon>
        <taxon>Puniceibacterium</taxon>
    </lineage>
</organism>
<comment type="caution">
    <text evidence="1">The sequence shown here is derived from an EMBL/GenBank/DDBJ whole genome shotgun (WGS) entry which is preliminary data.</text>
</comment>
<dbReference type="OrthoDB" id="9811157at2"/>
<evidence type="ECO:0000313" key="2">
    <source>
        <dbReference type="Proteomes" id="UP000231259"/>
    </source>
</evidence>
<keyword evidence="2" id="KW-1185">Reference proteome</keyword>
<protein>
    <recommendedName>
        <fullName evidence="3">Zinc finger CHC2-type domain-containing protein</fullName>
    </recommendedName>
</protein>
<dbReference type="GO" id="GO:0008270">
    <property type="term" value="F:zinc ion binding"/>
    <property type="evidence" value="ECO:0007669"/>
    <property type="project" value="InterPro"/>
</dbReference>